<keyword evidence="2" id="KW-1185">Reference proteome</keyword>
<dbReference type="Proteomes" id="UP000596827">
    <property type="component" value="Unassembled WGS sequence"/>
</dbReference>
<dbReference type="AlphaFoldDB" id="A0A923M2T2"/>
<evidence type="ECO:0000313" key="1">
    <source>
        <dbReference type="EMBL" id="MBC5762855.1"/>
    </source>
</evidence>
<proteinExistence type="predicted"/>
<dbReference type="RefSeq" id="WP_187079340.1">
    <property type="nucleotide sequence ID" value="NZ_JACORU010000001.1"/>
</dbReference>
<sequence length="130" mass="14535">MQEPVNSRLWVEPVGNIIVARLRGPCTSDLLLECQNRVLTLARDSGIDRVLYDALEMDVPSDDLVFLQQRLEDEKRAALGSAGLRTAILVPNTRIALLARIAFGAVGESHYRVFYSAMLSAVRWLEEAHE</sequence>
<protein>
    <submittedName>
        <fullName evidence="1">Uncharacterized protein</fullName>
    </submittedName>
</protein>
<dbReference type="EMBL" id="JACORU010000001">
    <property type="protein sequence ID" value="MBC5762855.1"/>
    <property type="molecule type" value="Genomic_DNA"/>
</dbReference>
<organism evidence="1 2">
    <name type="scientific">Ramlibacter albus</name>
    <dbReference type="NCBI Taxonomy" id="2079448"/>
    <lineage>
        <taxon>Bacteria</taxon>
        <taxon>Pseudomonadati</taxon>
        <taxon>Pseudomonadota</taxon>
        <taxon>Betaproteobacteria</taxon>
        <taxon>Burkholderiales</taxon>
        <taxon>Comamonadaceae</taxon>
        <taxon>Ramlibacter</taxon>
    </lineage>
</organism>
<accession>A0A923M2T2</accession>
<reference evidence="1" key="1">
    <citation type="submission" date="2020-08" db="EMBL/GenBank/DDBJ databases">
        <title>Ramlibacter sp. GTP1 16S ribosomal RNA gene genome sequencing and assembly.</title>
        <authorList>
            <person name="Kang M."/>
        </authorList>
    </citation>
    <scope>NUCLEOTIDE SEQUENCE</scope>
    <source>
        <strain evidence="1">GTP1</strain>
    </source>
</reference>
<gene>
    <name evidence="1" type="ORF">H8R02_00205</name>
</gene>
<name>A0A923M2T2_9BURK</name>
<comment type="caution">
    <text evidence="1">The sequence shown here is derived from an EMBL/GenBank/DDBJ whole genome shotgun (WGS) entry which is preliminary data.</text>
</comment>
<evidence type="ECO:0000313" key="2">
    <source>
        <dbReference type="Proteomes" id="UP000596827"/>
    </source>
</evidence>